<dbReference type="InterPro" id="IPR029058">
    <property type="entry name" value="AB_hydrolase_fold"/>
</dbReference>
<comment type="caution">
    <text evidence="1">The sequence shown here is derived from an EMBL/GenBank/DDBJ whole genome shotgun (WGS) entry which is preliminary data.</text>
</comment>
<dbReference type="OrthoDB" id="107212at2"/>
<name>A0A2T4UC84_9ACTN</name>
<dbReference type="Proteomes" id="UP000240739">
    <property type="component" value="Unassembled WGS sequence"/>
</dbReference>
<reference evidence="1 2" key="1">
    <citation type="submission" date="2018-03" db="EMBL/GenBank/DDBJ databases">
        <title>Aquarubrobacter algicola gen. nov., sp. nov., a novel actinobacterium isolated from shallow eutrophic lake during the end of cyanobacterial harmful algal blooms.</title>
        <authorList>
            <person name="Chun S.J."/>
        </authorList>
    </citation>
    <scope>NUCLEOTIDE SEQUENCE [LARGE SCALE GENOMIC DNA]</scope>
    <source>
        <strain evidence="1 2">Seoho-28</strain>
    </source>
</reference>
<dbReference type="EMBL" id="PYYB01000004">
    <property type="protein sequence ID" value="PTL54816.1"/>
    <property type="molecule type" value="Genomic_DNA"/>
</dbReference>
<dbReference type="AlphaFoldDB" id="A0A2T4UC84"/>
<evidence type="ECO:0008006" key="3">
    <source>
        <dbReference type="Google" id="ProtNLM"/>
    </source>
</evidence>
<protein>
    <recommendedName>
        <fullName evidence="3">Alpha/beta hydrolase</fullName>
    </recommendedName>
</protein>
<dbReference type="SUPFAM" id="SSF53474">
    <property type="entry name" value="alpha/beta-Hydrolases"/>
    <property type="match status" value="1"/>
</dbReference>
<dbReference type="Gene3D" id="3.40.50.1820">
    <property type="entry name" value="alpha/beta hydrolase"/>
    <property type="match status" value="1"/>
</dbReference>
<evidence type="ECO:0000313" key="2">
    <source>
        <dbReference type="Proteomes" id="UP000240739"/>
    </source>
</evidence>
<organism evidence="1 2">
    <name type="scientific">Paraconexibacter algicola</name>
    <dbReference type="NCBI Taxonomy" id="2133960"/>
    <lineage>
        <taxon>Bacteria</taxon>
        <taxon>Bacillati</taxon>
        <taxon>Actinomycetota</taxon>
        <taxon>Thermoleophilia</taxon>
        <taxon>Solirubrobacterales</taxon>
        <taxon>Paraconexibacteraceae</taxon>
        <taxon>Paraconexibacter</taxon>
    </lineage>
</organism>
<dbReference type="RefSeq" id="WP_107570916.1">
    <property type="nucleotide sequence ID" value="NZ_PYYB01000004.1"/>
</dbReference>
<evidence type="ECO:0000313" key="1">
    <source>
        <dbReference type="EMBL" id="PTL54816.1"/>
    </source>
</evidence>
<sequence length="266" mass="27485">MLAALTLAACGGDDGPSGPTVSDDRTIDVALGYGPVVPLRARLVGPLDGNAWVFTRPGAGRPTGPPVVFVHDWGATDPTTHGPWIAHLVAAGRTVVFPLYQTGQGDRPSRALPQAATGIRNALELLGVSPRRAFYLGYGAGGALAADIAASAGPLTLPRAAGVVAAYPSRTVRPLLTDEGAVRLPAPAGRRLAPGTPLLALAGADDSPETRTVARTLVRAAGPTGRLRVITDPRISEHTGPIQTDPVARRTFWATVDRLIDSEDDA</sequence>
<proteinExistence type="predicted"/>
<accession>A0A2T4UC84</accession>
<gene>
    <name evidence="1" type="ORF">C7Y72_19710</name>
</gene>
<keyword evidence="2" id="KW-1185">Reference proteome</keyword>